<dbReference type="RefSeq" id="WP_133702877.1">
    <property type="nucleotide sequence ID" value="NZ_SNXS01000006.1"/>
</dbReference>
<reference evidence="1 2" key="1">
    <citation type="submission" date="2019-03" db="EMBL/GenBank/DDBJ databases">
        <title>Genomic Encyclopedia of Type Strains, Phase IV (KMG-IV): sequencing the most valuable type-strain genomes for metagenomic binning, comparative biology and taxonomic classification.</title>
        <authorList>
            <person name="Goeker M."/>
        </authorList>
    </citation>
    <scope>NUCLEOTIDE SEQUENCE [LARGE SCALE GENOMIC DNA]</scope>
    <source>
        <strain evidence="1 2">DSM 16998</strain>
    </source>
</reference>
<dbReference type="SUPFAM" id="SSF141452">
    <property type="entry name" value="Hcp1-like"/>
    <property type="match status" value="1"/>
</dbReference>
<proteinExistence type="predicted"/>
<dbReference type="AlphaFoldDB" id="A0A4R6QJE0"/>
<dbReference type="Gene3D" id="2.30.110.20">
    <property type="entry name" value="Hcp1-like"/>
    <property type="match status" value="1"/>
</dbReference>
<dbReference type="PANTHER" id="PTHR36152">
    <property type="entry name" value="CYTOPLASMIC PROTEIN-RELATED"/>
    <property type="match status" value="1"/>
</dbReference>
<sequence>MSATMIFLKLYVDNKLIAGEGTTEDYVGQIEIESFSWGMKAKHTEKGRDKVSVEVRPQEVTLSKYFDKSTTNLCLFAESRKPFTTARLTFLSMVLKTSNQKPKPVMEMVFSDGYVEEVKLNASEAGKSMALKEDVSLSFRKLKVIYHPIEQRRGARGAPTTFDLEQPSVSS</sequence>
<evidence type="ECO:0000313" key="2">
    <source>
        <dbReference type="Proteomes" id="UP000295361"/>
    </source>
</evidence>
<protein>
    <submittedName>
        <fullName evidence="1">Type VI protein secretion system component Hcp</fullName>
    </submittedName>
</protein>
<comment type="caution">
    <text evidence="1">The sequence shown here is derived from an EMBL/GenBank/DDBJ whole genome shotgun (WGS) entry which is preliminary data.</text>
</comment>
<dbReference type="OrthoDB" id="5066999at2"/>
<organism evidence="1 2">
    <name type="scientific">Roseateles toxinivorans</name>
    <dbReference type="NCBI Taxonomy" id="270368"/>
    <lineage>
        <taxon>Bacteria</taxon>
        <taxon>Pseudomonadati</taxon>
        <taxon>Pseudomonadota</taxon>
        <taxon>Betaproteobacteria</taxon>
        <taxon>Burkholderiales</taxon>
        <taxon>Sphaerotilaceae</taxon>
        <taxon>Roseateles</taxon>
    </lineage>
</organism>
<evidence type="ECO:0000313" key="1">
    <source>
        <dbReference type="EMBL" id="TDP62860.1"/>
    </source>
</evidence>
<dbReference type="InterPro" id="IPR053165">
    <property type="entry name" value="HSI-I_assembly_Hcp1"/>
</dbReference>
<dbReference type="EMBL" id="SNXS01000006">
    <property type="protein sequence ID" value="TDP62860.1"/>
    <property type="molecule type" value="Genomic_DNA"/>
</dbReference>
<dbReference type="InParanoid" id="A0A4R6QJE0"/>
<dbReference type="Proteomes" id="UP000295361">
    <property type="component" value="Unassembled WGS sequence"/>
</dbReference>
<dbReference type="InterPro" id="IPR008514">
    <property type="entry name" value="T6SS_Hcp"/>
</dbReference>
<name>A0A4R6QJE0_9BURK</name>
<dbReference type="InterPro" id="IPR036624">
    <property type="entry name" value="Hcp1-lik_sf"/>
</dbReference>
<gene>
    <name evidence="1" type="ORF">DES47_106155</name>
</gene>
<keyword evidence="2" id="KW-1185">Reference proteome</keyword>
<accession>A0A4R6QJE0</accession>
<dbReference type="PANTHER" id="PTHR36152:SF1">
    <property type="entry name" value="UBIQUITIN-LIKE DOMAIN-CONTAINING PROTEIN"/>
    <property type="match status" value="1"/>
</dbReference>
<dbReference type="Pfam" id="PF05638">
    <property type="entry name" value="T6SS_HCP"/>
    <property type="match status" value="1"/>
</dbReference>